<dbReference type="EMBL" id="JAIVFP010000002">
    <property type="protein sequence ID" value="MCI4684977.1"/>
    <property type="molecule type" value="Genomic_DNA"/>
</dbReference>
<accession>A0ABS9ZD52</accession>
<reference evidence="1" key="1">
    <citation type="journal article" date="2022" name="ISME J.">
        <title>Identification of active gaseous-alkane degraders at natural gas seeps.</title>
        <authorList>
            <person name="Farhan Ul Haque M."/>
            <person name="Hernandez M."/>
            <person name="Crombie A.T."/>
            <person name="Murrell J.C."/>
        </authorList>
    </citation>
    <scope>NUCLEOTIDE SEQUENCE</scope>
    <source>
        <strain evidence="1">PC2</strain>
    </source>
</reference>
<evidence type="ECO:0000313" key="2">
    <source>
        <dbReference type="Proteomes" id="UP001139104"/>
    </source>
</evidence>
<organism evidence="1 2">
    <name type="scientific">Candidatus Rhodoblastus alkanivorans</name>
    <dbReference type="NCBI Taxonomy" id="2954117"/>
    <lineage>
        <taxon>Bacteria</taxon>
        <taxon>Pseudomonadati</taxon>
        <taxon>Pseudomonadota</taxon>
        <taxon>Alphaproteobacteria</taxon>
        <taxon>Hyphomicrobiales</taxon>
        <taxon>Rhodoblastaceae</taxon>
        <taxon>Rhodoblastus</taxon>
    </lineage>
</organism>
<dbReference type="RefSeq" id="WP_243069004.1">
    <property type="nucleotide sequence ID" value="NZ_JAIVFK010000051.1"/>
</dbReference>
<keyword evidence="2" id="KW-1185">Reference proteome</keyword>
<dbReference type="Proteomes" id="UP001139104">
    <property type="component" value="Unassembled WGS sequence"/>
</dbReference>
<protein>
    <submittedName>
        <fullName evidence="1">2-hydroxymuconate tautomerase</fullName>
    </submittedName>
</protein>
<evidence type="ECO:0000313" key="1">
    <source>
        <dbReference type="EMBL" id="MCI4684977.1"/>
    </source>
</evidence>
<name>A0ABS9ZD52_9HYPH</name>
<proteinExistence type="predicted"/>
<gene>
    <name evidence="1" type="ORF">K2U94_19775</name>
</gene>
<sequence length="55" mass="5853">MPILDITPIEGSSDEAEARPLQKVADAVHEAIEARKETIASSFGKCRPTIFPSAG</sequence>
<comment type="caution">
    <text evidence="1">The sequence shown here is derived from an EMBL/GenBank/DDBJ whole genome shotgun (WGS) entry which is preliminary data.</text>
</comment>